<proteinExistence type="predicted"/>
<feature type="transmembrane region" description="Helical" evidence="2">
    <location>
        <begin position="29"/>
        <end position="50"/>
    </location>
</feature>
<dbReference type="GO" id="GO:0015627">
    <property type="term" value="C:type II protein secretion system complex"/>
    <property type="evidence" value="ECO:0007669"/>
    <property type="project" value="InterPro"/>
</dbReference>
<evidence type="ECO:0000256" key="2">
    <source>
        <dbReference type="SAM" id="Phobius"/>
    </source>
</evidence>
<dbReference type="PANTHER" id="PTHR30093:SF47">
    <property type="entry name" value="TYPE IV PILUS NON-CORE MINOR PILIN PILE"/>
    <property type="match status" value="1"/>
</dbReference>
<dbReference type="RefSeq" id="WP_092718706.1">
    <property type="nucleotide sequence ID" value="NZ_FMBK01000004.1"/>
</dbReference>
<name>A0A1C4GTK4_9GAMM</name>
<dbReference type="Proteomes" id="UP000243661">
    <property type="component" value="Unassembled WGS sequence"/>
</dbReference>
<dbReference type="Pfam" id="PF16732">
    <property type="entry name" value="ComP_DUS"/>
    <property type="match status" value="1"/>
</dbReference>
<dbReference type="PROSITE" id="PS00409">
    <property type="entry name" value="PROKAR_NTER_METHYL"/>
    <property type="match status" value="1"/>
</dbReference>
<dbReference type="InterPro" id="IPR045584">
    <property type="entry name" value="Pilin-like"/>
</dbReference>
<organism evidence="3 4">
    <name type="scientific">Acinetobacter albensis</name>
    <dbReference type="NCBI Taxonomy" id="1673609"/>
    <lineage>
        <taxon>Bacteria</taxon>
        <taxon>Pseudomonadati</taxon>
        <taxon>Pseudomonadota</taxon>
        <taxon>Gammaproteobacteria</taxon>
        <taxon>Moraxellales</taxon>
        <taxon>Moraxellaceae</taxon>
        <taxon>Acinetobacter</taxon>
    </lineage>
</organism>
<dbReference type="SUPFAM" id="SSF54523">
    <property type="entry name" value="Pili subunits"/>
    <property type="match status" value="1"/>
</dbReference>
<evidence type="ECO:0000256" key="1">
    <source>
        <dbReference type="ARBA" id="ARBA00022481"/>
    </source>
</evidence>
<dbReference type="GO" id="GO:0015628">
    <property type="term" value="P:protein secretion by the type II secretion system"/>
    <property type="evidence" value="ECO:0007669"/>
    <property type="project" value="InterPro"/>
</dbReference>
<dbReference type="PANTHER" id="PTHR30093">
    <property type="entry name" value="GENERAL SECRETION PATHWAY PROTEIN G"/>
    <property type="match status" value="1"/>
</dbReference>
<keyword evidence="2" id="KW-0812">Transmembrane</keyword>
<dbReference type="PRINTS" id="PR00813">
    <property type="entry name" value="BCTERIALGSPG"/>
</dbReference>
<sequence>MEKISQQYSSKVTSPIACNSDWRRGAVRGFTLIELMIVVVIIAILTAIALPSYQSYARRAAMSLAQQEMQKIAEQLERHKAKNFTYRGFDPNYIYSQTGAMTSVTLPRGATGSSIKYTITIRDAEDTTKLLTDATVPSVIRARGWAMKAVPADSANYSLLMTNAGLRCKNKSATLVTYVDCATQANGSEGW</sequence>
<protein>
    <submittedName>
        <fullName evidence="3">Type IV pilus assembly protein PilE</fullName>
    </submittedName>
</protein>
<keyword evidence="1" id="KW-0488">Methylation</keyword>
<dbReference type="InterPro" id="IPR031982">
    <property type="entry name" value="PilE-like"/>
</dbReference>
<dbReference type="Gene3D" id="3.30.700.10">
    <property type="entry name" value="Glycoprotein, Type 4 Pilin"/>
    <property type="match status" value="1"/>
</dbReference>
<reference evidence="3 4" key="1">
    <citation type="submission" date="2016-08" db="EMBL/GenBank/DDBJ databases">
        <authorList>
            <person name="Seilhamer J.J."/>
        </authorList>
    </citation>
    <scope>NUCLEOTIDE SEQUENCE [LARGE SCALE GENOMIC DNA]</scope>
    <source>
        <strain evidence="3 4">ANC 4874</strain>
    </source>
</reference>
<evidence type="ECO:0000313" key="4">
    <source>
        <dbReference type="Proteomes" id="UP000243661"/>
    </source>
</evidence>
<dbReference type="OrthoDB" id="6713246at2"/>
<dbReference type="GO" id="GO:0043683">
    <property type="term" value="P:type IV pilus assembly"/>
    <property type="evidence" value="ECO:0007669"/>
    <property type="project" value="InterPro"/>
</dbReference>
<keyword evidence="2" id="KW-0472">Membrane</keyword>
<dbReference type="InterPro" id="IPR000983">
    <property type="entry name" value="Bac_GSPG_pilin"/>
</dbReference>
<keyword evidence="2" id="KW-1133">Transmembrane helix</keyword>
<dbReference type="EMBL" id="FMBK01000004">
    <property type="protein sequence ID" value="SCC71502.1"/>
    <property type="molecule type" value="Genomic_DNA"/>
</dbReference>
<evidence type="ECO:0000313" key="3">
    <source>
        <dbReference type="EMBL" id="SCC71502.1"/>
    </source>
</evidence>
<dbReference type="InterPro" id="IPR012902">
    <property type="entry name" value="N_methyl_site"/>
</dbReference>
<dbReference type="AlphaFoldDB" id="A0A1C4GTK4"/>
<dbReference type="Pfam" id="PF07963">
    <property type="entry name" value="N_methyl"/>
    <property type="match status" value="1"/>
</dbReference>
<accession>A0A1C4GTK4</accession>
<gene>
    <name evidence="3" type="ORF">GA0116959_104133</name>
</gene>
<dbReference type="NCBIfam" id="TIGR02532">
    <property type="entry name" value="IV_pilin_GFxxxE"/>
    <property type="match status" value="1"/>
</dbReference>